<name>B2IE41_BEII9</name>
<organism evidence="13 14">
    <name type="scientific">Beijerinckia indica subsp. indica (strain ATCC 9039 / DSM 1715 / NCIMB 8712)</name>
    <dbReference type="NCBI Taxonomy" id="395963"/>
    <lineage>
        <taxon>Bacteria</taxon>
        <taxon>Pseudomonadati</taxon>
        <taxon>Pseudomonadota</taxon>
        <taxon>Alphaproteobacteria</taxon>
        <taxon>Hyphomicrobiales</taxon>
        <taxon>Beijerinckiaceae</taxon>
        <taxon>Beijerinckia</taxon>
    </lineage>
</organism>
<dbReference type="SUPFAM" id="SSF52374">
    <property type="entry name" value="Nucleotidylyl transferase"/>
    <property type="match status" value="1"/>
</dbReference>
<dbReference type="Proteomes" id="UP000001695">
    <property type="component" value="Chromosome"/>
</dbReference>
<evidence type="ECO:0000256" key="1">
    <source>
        <dbReference type="ARBA" id="ARBA00002324"/>
    </source>
</evidence>
<gene>
    <name evidence="11" type="primary">nadD</name>
    <name evidence="13" type="ordered locus">Bind_0412</name>
</gene>
<keyword evidence="6 11" id="KW-0548">Nucleotidyltransferase</keyword>
<dbReference type="NCBIfam" id="NF000843">
    <property type="entry name" value="PRK00071.2-2"/>
    <property type="match status" value="1"/>
</dbReference>
<dbReference type="EC" id="2.7.7.18" evidence="11"/>
<dbReference type="CDD" id="cd02165">
    <property type="entry name" value="NMNAT"/>
    <property type="match status" value="1"/>
</dbReference>
<evidence type="ECO:0000256" key="4">
    <source>
        <dbReference type="ARBA" id="ARBA00022642"/>
    </source>
</evidence>
<dbReference type="NCBIfam" id="NF000845">
    <property type="entry name" value="PRK00071.2-4"/>
    <property type="match status" value="1"/>
</dbReference>
<dbReference type="Pfam" id="PF01467">
    <property type="entry name" value="CTP_transf_like"/>
    <property type="match status" value="1"/>
</dbReference>
<dbReference type="PANTHER" id="PTHR39321:SF3">
    <property type="entry name" value="PHOSPHOPANTETHEINE ADENYLYLTRANSFERASE"/>
    <property type="match status" value="1"/>
</dbReference>
<dbReference type="InterPro" id="IPR014729">
    <property type="entry name" value="Rossmann-like_a/b/a_fold"/>
</dbReference>
<dbReference type="eggNOG" id="COG1057">
    <property type="taxonomic scope" value="Bacteria"/>
</dbReference>
<comment type="function">
    <text evidence="1 11">Catalyzes the reversible adenylation of nicotinate mononucleotide (NaMN) to nicotinic acid adenine dinucleotide (NaAD).</text>
</comment>
<keyword evidence="8 11" id="KW-0067">ATP-binding</keyword>
<keyword evidence="14" id="KW-1185">Reference proteome</keyword>
<accession>B2IE41</accession>
<reference evidence="14" key="1">
    <citation type="submission" date="2008-03" db="EMBL/GenBank/DDBJ databases">
        <title>Complete sequence of chromosome of Beijerinckia indica subsp. indica ATCC 9039.</title>
        <authorList>
            <consortium name="US DOE Joint Genome Institute"/>
            <person name="Copeland A."/>
            <person name="Lucas S."/>
            <person name="Lapidus A."/>
            <person name="Glavina del Rio T."/>
            <person name="Dalin E."/>
            <person name="Tice H."/>
            <person name="Bruce D."/>
            <person name="Goodwin L."/>
            <person name="Pitluck S."/>
            <person name="LaButti K."/>
            <person name="Schmutz J."/>
            <person name="Larimer F."/>
            <person name="Land M."/>
            <person name="Hauser L."/>
            <person name="Kyrpides N."/>
            <person name="Mikhailova N."/>
            <person name="Dunfield P.F."/>
            <person name="Dedysh S.N."/>
            <person name="Liesack W."/>
            <person name="Saw J.H."/>
            <person name="Alam M."/>
            <person name="Chen Y."/>
            <person name="Murrell J.C."/>
            <person name="Richardson P."/>
        </authorList>
    </citation>
    <scope>NUCLEOTIDE SEQUENCE [LARGE SCALE GENOMIC DNA]</scope>
    <source>
        <strain evidence="14">ATCC 9039 / DSM 1715 / NCIMB 8712</strain>
    </source>
</reference>
<evidence type="ECO:0000256" key="10">
    <source>
        <dbReference type="ARBA" id="ARBA00048721"/>
    </source>
</evidence>
<dbReference type="UniPathway" id="UPA00253">
    <property type="reaction ID" value="UER00332"/>
</dbReference>
<keyword evidence="9 11" id="KW-0520">NAD</keyword>
<evidence type="ECO:0000256" key="9">
    <source>
        <dbReference type="ARBA" id="ARBA00023027"/>
    </source>
</evidence>
<comment type="similarity">
    <text evidence="3 11">Belongs to the NadD family.</text>
</comment>
<feature type="domain" description="Cytidyltransferase-like" evidence="12">
    <location>
        <begin position="32"/>
        <end position="211"/>
    </location>
</feature>
<dbReference type="GO" id="GO:0005524">
    <property type="term" value="F:ATP binding"/>
    <property type="evidence" value="ECO:0007669"/>
    <property type="project" value="UniProtKB-KW"/>
</dbReference>
<reference evidence="13 14" key="2">
    <citation type="journal article" date="2010" name="J. Bacteriol.">
        <title>Complete genome sequence of Beijerinckia indica subsp. indica.</title>
        <authorList>
            <person name="Tamas I."/>
            <person name="Dedysh S.N."/>
            <person name="Liesack W."/>
            <person name="Stott M.B."/>
            <person name="Alam M."/>
            <person name="Murrell J.C."/>
            <person name="Dunfield P.F."/>
        </authorList>
    </citation>
    <scope>NUCLEOTIDE SEQUENCE [LARGE SCALE GENOMIC DNA]</scope>
    <source>
        <strain evidence="14">ATCC 9039 / DSM 1715 / NCIMB 8712</strain>
    </source>
</reference>
<dbReference type="PANTHER" id="PTHR39321">
    <property type="entry name" value="NICOTINATE-NUCLEOTIDE ADENYLYLTRANSFERASE-RELATED"/>
    <property type="match status" value="1"/>
</dbReference>
<comment type="pathway">
    <text evidence="2 11">Cofactor biosynthesis; NAD(+) biosynthesis; deamido-NAD(+) from nicotinate D-ribonucleotide: step 1/1.</text>
</comment>
<evidence type="ECO:0000256" key="7">
    <source>
        <dbReference type="ARBA" id="ARBA00022741"/>
    </source>
</evidence>
<evidence type="ECO:0000256" key="3">
    <source>
        <dbReference type="ARBA" id="ARBA00009014"/>
    </source>
</evidence>
<sequence length="215" mass="24489">MEMDKSVHELRPRQDKYLARVPPHGDGQSIGLFGGSFNPPHEAHRLASLIALRRLRLDRIWWLVSPGNPLKDHAGLPSVEARMRMAETVKQHPRIHVSGVEAGIGTAYTHETLRYLVRHYPKIHFVWIMGADNFRQFHLWRHWREIAHLLPMVIIDRPGSTLKASQAPAALALARYRRPENQCAGLARAKPPAFVFLHGPRSSLSSTLLRQQTKP</sequence>
<dbReference type="RefSeq" id="WP_012383423.1">
    <property type="nucleotide sequence ID" value="NC_010581.1"/>
</dbReference>
<evidence type="ECO:0000256" key="2">
    <source>
        <dbReference type="ARBA" id="ARBA00005019"/>
    </source>
</evidence>
<evidence type="ECO:0000256" key="8">
    <source>
        <dbReference type="ARBA" id="ARBA00022840"/>
    </source>
</evidence>
<protein>
    <recommendedName>
        <fullName evidence="11">Probable nicotinate-nucleotide adenylyltransferase</fullName>
        <ecNumber evidence="11">2.7.7.18</ecNumber>
    </recommendedName>
    <alternativeName>
        <fullName evidence="11">Deamido-NAD(+) diphosphorylase</fullName>
    </alternativeName>
    <alternativeName>
        <fullName evidence="11">Deamido-NAD(+) pyrophosphorylase</fullName>
    </alternativeName>
    <alternativeName>
        <fullName evidence="11">Nicotinate mononucleotide adenylyltransferase</fullName>
        <shortName evidence="11">NaMN adenylyltransferase</shortName>
    </alternativeName>
</protein>
<dbReference type="NCBIfam" id="TIGR00482">
    <property type="entry name" value="nicotinate (nicotinamide) nucleotide adenylyltransferase"/>
    <property type="match status" value="1"/>
</dbReference>
<proteinExistence type="inferred from homology"/>
<dbReference type="GO" id="GO:0004515">
    <property type="term" value="F:nicotinate-nucleotide adenylyltransferase activity"/>
    <property type="evidence" value="ECO:0007669"/>
    <property type="project" value="UniProtKB-UniRule"/>
</dbReference>
<dbReference type="HOGENOM" id="CLU_069765_2_0_5"/>
<keyword evidence="4 11" id="KW-0662">Pyridine nucleotide biosynthesis</keyword>
<dbReference type="STRING" id="395963.Bind_0412"/>
<dbReference type="KEGG" id="bid:Bind_0412"/>
<keyword evidence="5 11" id="KW-0808">Transferase</keyword>
<keyword evidence="7 11" id="KW-0547">Nucleotide-binding</keyword>
<dbReference type="GO" id="GO:0009435">
    <property type="term" value="P:NAD+ biosynthetic process"/>
    <property type="evidence" value="ECO:0007669"/>
    <property type="project" value="UniProtKB-UniRule"/>
</dbReference>
<evidence type="ECO:0000256" key="11">
    <source>
        <dbReference type="HAMAP-Rule" id="MF_00244"/>
    </source>
</evidence>
<evidence type="ECO:0000259" key="12">
    <source>
        <dbReference type="Pfam" id="PF01467"/>
    </source>
</evidence>
<dbReference type="HAMAP" id="MF_00244">
    <property type="entry name" value="NaMN_adenylyltr"/>
    <property type="match status" value="1"/>
</dbReference>
<dbReference type="EMBL" id="CP001016">
    <property type="protein sequence ID" value="ACB94065.1"/>
    <property type="molecule type" value="Genomic_DNA"/>
</dbReference>
<dbReference type="Gene3D" id="3.40.50.620">
    <property type="entry name" value="HUPs"/>
    <property type="match status" value="1"/>
</dbReference>
<evidence type="ECO:0000313" key="13">
    <source>
        <dbReference type="EMBL" id="ACB94065.1"/>
    </source>
</evidence>
<evidence type="ECO:0000256" key="6">
    <source>
        <dbReference type="ARBA" id="ARBA00022695"/>
    </source>
</evidence>
<evidence type="ECO:0000256" key="5">
    <source>
        <dbReference type="ARBA" id="ARBA00022679"/>
    </source>
</evidence>
<comment type="catalytic activity">
    <reaction evidence="10 11">
        <text>nicotinate beta-D-ribonucleotide + ATP + H(+) = deamido-NAD(+) + diphosphate</text>
        <dbReference type="Rhea" id="RHEA:22860"/>
        <dbReference type="ChEBI" id="CHEBI:15378"/>
        <dbReference type="ChEBI" id="CHEBI:30616"/>
        <dbReference type="ChEBI" id="CHEBI:33019"/>
        <dbReference type="ChEBI" id="CHEBI:57502"/>
        <dbReference type="ChEBI" id="CHEBI:58437"/>
        <dbReference type="EC" id="2.7.7.18"/>
    </reaction>
</comment>
<evidence type="ECO:0000313" key="14">
    <source>
        <dbReference type="Proteomes" id="UP000001695"/>
    </source>
</evidence>
<dbReference type="InterPro" id="IPR004821">
    <property type="entry name" value="Cyt_trans-like"/>
</dbReference>
<dbReference type="AlphaFoldDB" id="B2IE41"/>
<dbReference type="InterPro" id="IPR005248">
    <property type="entry name" value="NadD/NMNAT"/>
</dbReference>